<dbReference type="EMBL" id="JABUBU010000001">
    <property type="protein sequence ID" value="MBY6365984.1"/>
    <property type="molecule type" value="Genomic_DNA"/>
</dbReference>
<protein>
    <submittedName>
        <fullName evidence="6">Class I SAM-dependent methyltransferase</fullName>
    </submittedName>
</protein>
<evidence type="ECO:0000256" key="4">
    <source>
        <dbReference type="ARBA" id="ARBA00022691"/>
    </source>
</evidence>
<keyword evidence="7" id="KW-1185">Reference proteome</keyword>
<dbReference type="Gene3D" id="3.40.50.150">
    <property type="entry name" value="Vaccinia Virus protein VP39"/>
    <property type="match status" value="1"/>
</dbReference>
<dbReference type="SUPFAM" id="SSF53335">
    <property type="entry name" value="S-adenosyl-L-methionine-dependent methyltransferases"/>
    <property type="match status" value="1"/>
</dbReference>
<gene>
    <name evidence="6" type="ORF">HQ603_04355</name>
</gene>
<keyword evidence="5" id="KW-0443">Lipid metabolism</keyword>
<keyword evidence="4" id="KW-0949">S-adenosyl-L-methionine</keyword>
<dbReference type="PIRSF" id="PIRSF003085">
    <property type="entry name" value="CMAS"/>
    <property type="match status" value="1"/>
</dbReference>
<organism evidence="6 7">
    <name type="scientific">Rhodococcoides corynebacterioides</name>
    <dbReference type="NCBI Taxonomy" id="53972"/>
    <lineage>
        <taxon>Bacteria</taxon>
        <taxon>Bacillati</taxon>
        <taxon>Actinomycetota</taxon>
        <taxon>Actinomycetes</taxon>
        <taxon>Mycobacteriales</taxon>
        <taxon>Nocardiaceae</taxon>
        <taxon>Rhodococcoides</taxon>
    </lineage>
</organism>
<dbReference type="CDD" id="cd02440">
    <property type="entry name" value="AdoMet_MTases"/>
    <property type="match status" value="1"/>
</dbReference>
<keyword evidence="2 6" id="KW-0489">Methyltransferase</keyword>
<evidence type="ECO:0000313" key="7">
    <source>
        <dbReference type="Proteomes" id="UP000825228"/>
    </source>
</evidence>
<name>A0ABS7P0R9_9NOCA</name>
<evidence type="ECO:0000256" key="2">
    <source>
        <dbReference type="ARBA" id="ARBA00022603"/>
    </source>
</evidence>
<dbReference type="RefSeq" id="WP_222683099.1">
    <property type="nucleotide sequence ID" value="NZ_JABUBT010000033.1"/>
</dbReference>
<evidence type="ECO:0000256" key="1">
    <source>
        <dbReference type="ARBA" id="ARBA00010815"/>
    </source>
</evidence>
<dbReference type="GO" id="GO:0032259">
    <property type="term" value="P:methylation"/>
    <property type="evidence" value="ECO:0007669"/>
    <property type="project" value="UniProtKB-KW"/>
</dbReference>
<evidence type="ECO:0000256" key="3">
    <source>
        <dbReference type="ARBA" id="ARBA00022679"/>
    </source>
</evidence>
<dbReference type="InterPro" id="IPR050723">
    <property type="entry name" value="CFA/CMAS"/>
</dbReference>
<dbReference type="Proteomes" id="UP000825228">
    <property type="component" value="Unassembled WGS sequence"/>
</dbReference>
<dbReference type="InterPro" id="IPR029063">
    <property type="entry name" value="SAM-dependent_MTases_sf"/>
</dbReference>
<dbReference type="InterPro" id="IPR003333">
    <property type="entry name" value="CMAS"/>
</dbReference>
<accession>A0ABS7P0R9</accession>
<sequence length="429" mass="47102">MTTTGTVAARLETLLRPVVGGELPVRLTAWDGSTAGPVDAPAVTLRSPDVLRRLLWNPGELGAAQAYVTGDLDVEGDLNAALTHVWDVVRTRRLSAVRPTPRALVDLARTAASLGAIGRPLPPPASQAVVTGRLHSLMRDRAAISHHYDLSNEFYELVLDPQMAYSSGYWTSDAPDYGLVDAQRDKLDLVCRKIGLDARPGMRFLDVGCGWGSLSLHAAEYFDAQVVGVTISREQKAFVDKRIADRGLADRVEIRIQDYREVQGGPFDAVASIEMGEHVGEKNYPVYARALFENVVPGGRVLVQQMSRRAGDNPGGGAFIESFIAPDMFMRPVGATVAMIEESGLEVRDVHALREHYVRTVDAWYETFESRWDEVVAMVGEEVARVWRLYLVGGGMAFRDGRMGVDQILATRPDEQGHTTMPPTRESYA</sequence>
<comment type="similarity">
    <text evidence="1">Belongs to the CFA/CMAS family.</text>
</comment>
<proteinExistence type="inferred from homology"/>
<keyword evidence="3" id="KW-0808">Transferase</keyword>
<evidence type="ECO:0000313" key="6">
    <source>
        <dbReference type="EMBL" id="MBY6365984.1"/>
    </source>
</evidence>
<evidence type="ECO:0000256" key="5">
    <source>
        <dbReference type="ARBA" id="ARBA00023098"/>
    </source>
</evidence>
<dbReference type="PANTHER" id="PTHR43667:SF1">
    <property type="entry name" value="CYCLOPROPANE-FATTY-ACYL-PHOSPHOLIPID SYNTHASE"/>
    <property type="match status" value="1"/>
</dbReference>
<dbReference type="PANTHER" id="PTHR43667">
    <property type="entry name" value="CYCLOPROPANE-FATTY-ACYL-PHOSPHOLIPID SYNTHASE"/>
    <property type="match status" value="1"/>
</dbReference>
<reference evidence="6 7" key="1">
    <citation type="submission" date="2020-06" db="EMBL/GenBank/DDBJ databases">
        <title>Taxonomy, biology and ecology of Rhodococcus bacteria occurring in California pistachio and other woody hosts as revealed by genome sequence analyses.</title>
        <authorList>
            <person name="Gai Y."/>
            <person name="Riely B."/>
        </authorList>
    </citation>
    <scope>NUCLEOTIDE SEQUENCE [LARGE SCALE GENOMIC DNA]</scope>
    <source>
        <strain evidence="6 7">BP-281</strain>
    </source>
</reference>
<dbReference type="Pfam" id="PF02353">
    <property type="entry name" value="CMAS"/>
    <property type="match status" value="1"/>
</dbReference>
<comment type="caution">
    <text evidence="6">The sequence shown here is derived from an EMBL/GenBank/DDBJ whole genome shotgun (WGS) entry which is preliminary data.</text>
</comment>
<dbReference type="GO" id="GO:0008168">
    <property type="term" value="F:methyltransferase activity"/>
    <property type="evidence" value="ECO:0007669"/>
    <property type="project" value="UniProtKB-KW"/>
</dbReference>